<evidence type="ECO:0000256" key="9">
    <source>
        <dbReference type="ARBA" id="ARBA00022884"/>
    </source>
</evidence>
<keyword evidence="8" id="KW-0810">Translation regulation</keyword>
<dbReference type="EMBL" id="CP144754">
    <property type="protein sequence ID" value="WVZ96186.1"/>
    <property type="molecule type" value="Genomic_DNA"/>
</dbReference>
<evidence type="ECO:0000256" key="13">
    <source>
        <dbReference type="ARBA" id="ARBA00077711"/>
    </source>
</evidence>
<dbReference type="PANTHER" id="PTHR45894">
    <property type="entry name" value="RNA-BINDING PROTEIN 8A"/>
    <property type="match status" value="1"/>
</dbReference>
<dbReference type="AlphaFoldDB" id="A0AAQ3XDV7"/>
<organism evidence="17 18">
    <name type="scientific">Paspalum notatum var. saurae</name>
    <dbReference type="NCBI Taxonomy" id="547442"/>
    <lineage>
        <taxon>Eukaryota</taxon>
        <taxon>Viridiplantae</taxon>
        <taxon>Streptophyta</taxon>
        <taxon>Embryophyta</taxon>
        <taxon>Tracheophyta</taxon>
        <taxon>Spermatophyta</taxon>
        <taxon>Magnoliopsida</taxon>
        <taxon>Liliopsida</taxon>
        <taxon>Poales</taxon>
        <taxon>Poaceae</taxon>
        <taxon>PACMAD clade</taxon>
        <taxon>Panicoideae</taxon>
        <taxon>Andropogonodae</taxon>
        <taxon>Paspaleae</taxon>
        <taxon>Paspalinae</taxon>
        <taxon>Paspalum</taxon>
    </lineage>
</organism>
<keyword evidence="18" id="KW-1185">Reference proteome</keyword>
<dbReference type="InterPro" id="IPR035979">
    <property type="entry name" value="RBD_domain_sf"/>
</dbReference>
<proteinExistence type="inferred from homology"/>
<feature type="region of interest" description="Disordered" evidence="15">
    <location>
        <begin position="1"/>
        <end position="83"/>
    </location>
</feature>
<comment type="similarity">
    <text evidence="3">Belongs to the RBM8A family.</text>
</comment>
<evidence type="ECO:0000256" key="15">
    <source>
        <dbReference type="SAM" id="MobiDB-lite"/>
    </source>
</evidence>
<evidence type="ECO:0000256" key="3">
    <source>
        <dbReference type="ARBA" id="ARBA00007987"/>
    </source>
</evidence>
<evidence type="ECO:0000256" key="10">
    <source>
        <dbReference type="ARBA" id="ARBA00023161"/>
    </source>
</evidence>
<gene>
    <name evidence="17" type="ORF">U9M48_041855</name>
</gene>
<dbReference type="GO" id="GO:0051028">
    <property type="term" value="P:mRNA transport"/>
    <property type="evidence" value="ECO:0007669"/>
    <property type="project" value="UniProtKB-KW"/>
</dbReference>
<dbReference type="FunFam" id="3.30.70.330:FF:000525">
    <property type="entry name" value="RNA-binding protein 8A"/>
    <property type="match status" value="1"/>
</dbReference>
<dbReference type="GO" id="GO:0008380">
    <property type="term" value="P:RNA splicing"/>
    <property type="evidence" value="ECO:0007669"/>
    <property type="project" value="UniProtKB-KW"/>
</dbReference>
<keyword evidence="11" id="KW-0508">mRNA splicing</keyword>
<dbReference type="GO" id="GO:0003729">
    <property type="term" value="F:mRNA binding"/>
    <property type="evidence" value="ECO:0007669"/>
    <property type="project" value="InterPro"/>
</dbReference>
<protein>
    <recommendedName>
        <fullName evidence="13">RNA-binding protein 8A</fullName>
    </recommendedName>
</protein>
<keyword evidence="4" id="KW-0813">Transport</keyword>
<evidence type="ECO:0000256" key="1">
    <source>
        <dbReference type="ARBA" id="ARBA00004123"/>
    </source>
</evidence>
<dbReference type="GO" id="GO:0006417">
    <property type="term" value="P:regulation of translation"/>
    <property type="evidence" value="ECO:0007669"/>
    <property type="project" value="UniProtKB-KW"/>
</dbReference>
<dbReference type="GO" id="GO:0006397">
    <property type="term" value="P:mRNA processing"/>
    <property type="evidence" value="ECO:0007669"/>
    <property type="project" value="UniProtKB-KW"/>
</dbReference>
<dbReference type="InterPro" id="IPR008111">
    <property type="entry name" value="RNA-bd_8"/>
</dbReference>
<evidence type="ECO:0000259" key="16">
    <source>
        <dbReference type="PROSITE" id="PS50102"/>
    </source>
</evidence>
<dbReference type="Gene3D" id="3.30.70.330">
    <property type="match status" value="1"/>
</dbReference>
<sequence length="227" mass="25015">MAAVTNADVEVVDFDLDDDDLMDEDAAAEPSPAPAPASRLRSAIAGDDAPRKTKGRGFRDDPNSSAPRDSRFGAGGRNDSDALGSPIRSIEGWIVLVTGVDEEAQEDDLHNAFGEFGQVKNLHLNLDRRTGFVKGYALIEYENFEQAQAAIKELDGTELYNHIINVDWAFCSGPVRRRNIRKSCSEILRKITTKISYQVPRQDKALMFSPACLLSVMEWCKSGDFSS</sequence>
<evidence type="ECO:0000256" key="7">
    <source>
        <dbReference type="ARBA" id="ARBA00022816"/>
    </source>
</evidence>
<evidence type="ECO:0000256" key="5">
    <source>
        <dbReference type="ARBA" id="ARBA00022490"/>
    </source>
</evidence>
<dbReference type="InterPro" id="IPR000504">
    <property type="entry name" value="RRM_dom"/>
</dbReference>
<dbReference type="InterPro" id="IPR012677">
    <property type="entry name" value="Nucleotide-bd_a/b_plait_sf"/>
</dbReference>
<dbReference type="SMART" id="SM00360">
    <property type="entry name" value="RRM"/>
    <property type="match status" value="1"/>
</dbReference>
<dbReference type="GO" id="GO:0000184">
    <property type="term" value="P:nuclear-transcribed mRNA catabolic process, nonsense-mediated decay"/>
    <property type="evidence" value="ECO:0007669"/>
    <property type="project" value="UniProtKB-KW"/>
</dbReference>
<dbReference type="Proteomes" id="UP001341281">
    <property type="component" value="Chromosome 10"/>
</dbReference>
<dbReference type="PROSITE" id="PS50102">
    <property type="entry name" value="RRM"/>
    <property type="match status" value="1"/>
</dbReference>
<name>A0AAQ3XDV7_PASNO</name>
<keyword evidence="5" id="KW-0963">Cytoplasm</keyword>
<dbReference type="Pfam" id="PF00076">
    <property type="entry name" value="RRM_1"/>
    <property type="match status" value="1"/>
</dbReference>
<feature type="compositionally biased region" description="Acidic residues" evidence="15">
    <location>
        <begin position="10"/>
        <end position="27"/>
    </location>
</feature>
<keyword evidence="10" id="KW-0866">Nonsense-mediated mRNA decay</keyword>
<evidence type="ECO:0000313" key="18">
    <source>
        <dbReference type="Proteomes" id="UP001341281"/>
    </source>
</evidence>
<feature type="domain" description="RRM" evidence="16">
    <location>
        <begin position="93"/>
        <end position="171"/>
    </location>
</feature>
<dbReference type="InterPro" id="IPR033744">
    <property type="entry name" value="RRM_RBM8"/>
</dbReference>
<accession>A0AAQ3XDV7</accession>
<dbReference type="SUPFAM" id="SSF54928">
    <property type="entry name" value="RNA-binding domain, RBD"/>
    <property type="match status" value="1"/>
</dbReference>
<comment type="subcellular location">
    <subcellularLocation>
        <location evidence="2">Cytoplasm</location>
    </subcellularLocation>
    <subcellularLocation>
        <location evidence="1">Nucleus</location>
    </subcellularLocation>
</comment>
<keyword evidence="6" id="KW-0507">mRNA processing</keyword>
<evidence type="ECO:0000313" key="17">
    <source>
        <dbReference type="EMBL" id="WVZ96186.1"/>
    </source>
</evidence>
<keyword evidence="9 14" id="KW-0694">RNA-binding</keyword>
<dbReference type="PRINTS" id="PR01738">
    <property type="entry name" value="RNABINDINGM8"/>
</dbReference>
<evidence type="ECO:0000256" key="4">
    <source>
        <dbReference type="ARBA" id="ARBA00022448"/>
    </source>
</evidence>
<keyword evidence="7" id="KW-0509">mRNA transport</keyword>
<keyword evidence="12" id="KW-0539">Nucleus</keyword>
<evidence type="ECO:0000256" key="11">
    <source>
        <dbReference type="ARBA" id="ARBA00023187"/>
    </source>
</evidence>
<dbReference type="CDD" id="cd12324">
    <property type="entry name" value="RRM_RBM8"/>
    <property type="match status" value="1"/>
</dbReference>
<evidence type="ECO:0000256" key="2">
    <source>
        <dbReference type="ARBA" id="ARBA00004496"/>
    </source>
</evidence>
<reference evidence="17 18" key="1">
    <citation type="submission" date="2024-02" db="EMBL/GenBank/DDBJ databases">
        <title>High-quality chromosome-scale genome assembly of Pensacola bahiagrass (Paspalum notatum Flugge var. saurae).</title>
        <authorList>
            <person name="Vega J.M."/>
            <person name="Podio M."/>
            <person name="Orjuela J."/>
            <person name="Siena L.A."/>
            <person name="Pessino S.C."/>
            <person name="Combes M.C."/>
            <person name="Mariac C."/>
            <person name="Albertini E."/>
            <person name="Pupilli F."/>
            <person name="Ortiz J.P.A."/>
            <person name="Leblanc O."/>
        </authorList>
    </citation>
    <scope>NUCLEOTIDE SEQUENCE [LARGE SCALE GENOMIC DNA]</scope>
    <source>
        <strain evidence="17">R1</strain>
        <tissue evidence="17">Leaf</tissue>
    </source>
</reference>
<evidence type="ECO:0000256" key="12">
    <source>
        <dbReference type="ARBA" id="ARBA00023242"/>
    </source>
</evidence>
<evidence type="ECO:0000256" key="8">
    <source>
        <dbReference type="ARBA" id="ARBA00022845"/>
    </source>
</evidence>
<evidence type="ECO:0000256" key="14">
    <source>
        <dbReference type="PROSITE-ProRule" id="PRU00176"/>
    </source>
</evidence>
<evidence type="ECO:0000256" key="6">
    <source>
        <dbReference type="ARBA" id="ARBA00022664"/>
    </source>
</evidence>
<dbReference type="GO" id="GO:0005634">
    <property type="term" value="C:nucleus"/>
    <property type="evidence" value="ECO:0007669"/>
    <property type="project" value="UniProtKB-SubCell"/>
</dbReference>
<dbReference type="GO" id="GO:0005737">
    <property type="term" value="C:cytoplasm"/>
    <property type="evidence" value="ECO:0007669"/>
    <property type="project" value="UniProtKB-SubCell"/>
</dbReference>